<dbReference type="InterPro" id="IPR009003">
    <property type="entry name" value="Peptidase_S1_PA"/>
</dbReference>
<keyword evidence="2" id="KW-0472">Membrane</keyword>
<dbReference type="InterPro" id="IPR001254">
    <property type="entry name" value="Trypsin_dom"/>
</dbReference>
<dbReference type="PANTHER" id="PTHR24260:SF136">
    <property type="entry name" value="GH08193P-RELATED"/>
    <property type="match status" value="1"/>
</dbReference>
<dbReference type="GO" id="GO:0006508">
    <property type="term" value="P:proteolysis"/>
    <property type="evidence" value="ECO:0007669"/>
    <property type="project" value="InterPro"/>
</dbReference>
<dbReference type="EMBL" id="UFQT01000452">
    <property type="protein sequence ID" value="SSX24529.1"/>
    <property type="molecule type" value="Genomic_DNA"/>
</dbReference>
<proteinExistence type="inferred from homology"/>
<dbReference type="InterPro" id="IPR043504">
    <property type="entry name" value="Peptidase_S1_PA_chymotrypsin"/>
</dbReference>
<dbReference type="AlphaFoldDB" id="A0A336M6M2"/>
<feature type="transmembrane region" description="Helical" evidence="2">
    <location>
        <begin position="6"/>
        <end position="24"/>
    </location>
</feature>
<protein>
    <submittedName>
        <fullName evidence="5">CSON010902 protein</fullName>
    </submittedName>
</protein>
<dbReference type="EMBL" id="UFQS01000452">
    <property type="protein sequence ID" value="SSX04164.1"/>
    <property type="molecule type" value="Genomic_DNA"/>
</dbReference>
<evidence type="ECO:0000256" key="2">
    <source>
        <dbReference type="SAM" id="Phobius"/>
    </source>
</evidence>
<dbReference type="PROSITE" id="PS50240">
    <property type="entry name" value="TRYPSIN_DOM"/>
    <property type="match status" value="1"/>
</dbReference>
<evidence type="ECO:0000259" key="3">
    <source>
        <dbReference type="PROSITE" id="PS50240"/>
    </source>
</evidence>
<organism evidence="5">
    <name type="scientific">Culicoides sonorensis</name>
    <name type="common">Biting midge</name>
    <dbReference type="NCBI Taxonomy" id="179676"/>
    <lineage>
        <taxon>Eukaryota</taxon>
        <taxon>Metazoa</taxon>
        <taxon>Ecdysozoa</taxon>
        <taxon>Arthropoda</taxon>
        <taxon>Hexapoda</taxon>
        <taxon>Insecta</taxon>
        <taxon>Pterygota</taxon>
        <taxon>Neoptera</taxon>
        <taxon>Endopterygota</taxon>
        <taxon>Diptera</taxon>
        <taxon>Nematocera</taxon>
        <taxon>Chironomoidea</taxon>
        <taxon>Ceratopogonidae</taxon>
        <taxon>Ceratopogoninae</taxon>
        <taxon>Culicoides</taxon>
        <taxon>Monoculicoides</taxon>
    </lineage>
</organism>
<dbReference type="InterPro" id="IPR051333">
    <property type="entry name" value="CLIP_Serine_Protease"/>
</dbReference>
<accession>A0A336M6M2</accession>
<gene>
    <name evidence="5" type="primary">CSON010902</name>
</gene>
<comment type="similarity">
    <text evidence="1">Belongs to the peptidase S1 family. CLIP subfamily.</text>
</comment>
<reference evidence="4" key="1">
    <citation type="submission" date="2018-04" db="EMBL/GenBank/DDBJ databases">
        <authorList>
            <person name="Go L.Y."/>
            <person name="Mitchell J.A."/>
        </authorList>
    </citation>
    <scope>NUCLEOTIDE SEQUENCE</scope>
    <source>
        <tissue evidence="4">Whole organism</tissue>
    </source>
</reference>
<dbReference type="VEuPathDB" id="VectorBase:CSON010902"/>
<name>A0A336M6M2_CULSO</name>
<evidence type="ECO:0000313" key="4">
    <source>
        <dbReference type="EMBL" id="SSX04164.1"/>
    </source>
</evidence>
<dbReference type="Pfam" id="PF00089">
    <property type="entry name" value="Trypsin"/>
    <property type="match status" value="1"/>
</dbReference>
<dbReference type="SUPFAM" id="SSF50494">
    <property type="entry name" value="Trypsin-like serine proteases"/>
    <property type="match status" value="1"/>
</dbReference>
<sequence length="358" mass="41092">MLIKSTFYVILILLIQFSYQFFLHSHHKLQKFHRNTITSNKNPCKSHKHMSTRFISGQQPIELQSYAHQIDIRGVFSEPQTFSGQEIQRKLPQTSLTAICDIKFDDFYDAKLLERAFCAANNELIVFRDPGNQFYCIGYLESEKRSKKNGILSLKFDRSYQVQYSPGRIKTEKTSNLGMKFYMDQRSLNTILIKGGYEGLPEITEIEFEGKKICKAGKAKIKIQKQTSFDSSEEENIPLKQMPRQEFDSQPNNRPIAMPSTPHAHMKVPSTMDCLESNRDFYGAFLYEGNFCAGHLEYKSVACTGDSGGGLYFNVNGVWIVRGIVSIAIREDDDGCSSNNYVLYTDIYKHMTWINGKM</sequence>
<keyword evidence="2" id="KW-0812">Transmembrane</keyword>
<keyword evidence="2" id="KW-1133">Transmembrane helix</keyword>
<dbReference type="PANTHER" id="PTHR24260">
    <property type="match status" value="1"/>
</dbReference>
<reference evidence="5" key="2">
    <citation type="submission" date="2018-07" db="EMBL/GenBank/DDBJ databases">
        <authorList>
            <person name="Quirk P.G."/>
            <person name="Krulwich T.A."/>
        </authorList>
    </citation>
    <scope>NUCLEOTIDE SEQUENCE</scope>
</reference>
<dbReference type="Gene3D" id="2.40.10.10">
    <property type="entry name" value="Trypsin-like serine proteases"/>
    <property type="match status" value="1"/>
</dbReference>
<evidence type="ECO:0000256" key="1">
    <source>
        <dbReference type="ARBA" id="ARBA00024195"/>
    </source>
</evidence>
<feature type="domain" description="Peptidase S1" evidence="3">
    <location>
        <begin position="138"/>
        <end position="358"/>
    </location>
</feature>
<dbReference type="GO" id="GO:0004252">
    <property type="term" value="F:serine-type endopeptidase activity"/>
    <property type="evidence" value="ECO:0007669"/>
    <property type="project" value="InterPro"/>
</dbReference>
<evidence type="ECO:0000313" key="5">
    <source>
        <dbReference type="EMBL" id="SSX24529.1"/>
    </source>
</evidence>